<organism evidence="5 6">
    <name type="scientific">Actinoplanes xinjiangensis</name>
    <dbReference type="NCBI Taxonomy" id="512350"/>
    <lineage>
        <taxon>Bacteria</taxon>
        <taxon>Bacillati</taxon>
        <taxon>Actinomycetota</taxon>
        <taxon>Actinomycetes</taxon>
        <taxon>Micromonosporales</taxon>
        <taxon>Micromonosporaceae</taxon>
        <taxon>Actinoplanes</taxon>
    </lineage>
</organism>
<name>A0A316FKF2_9ACTN</name>
<dbReference type="PANTHER" id="PTHR43861:SF1">
    <property type="entry name" value="TRANS-ACONITATE 2-METHYLTRANSFERASE"/>
    <property type="match status" value="1"/>
</dbReference>
<evidence type="ECO:0000256" key="3">
    <source>
        <dbReference type="SAM" id="MobiDB-lite"/>
    </source>
</evidence>
<evidence type="ECO:0000259" key="4">
    <source>
        <dbReference type="Pfam" id="PF13649"/>
    </source>
</evidence>
<keyword evidence="1 5" id="KW-0489">Methyltransferase</keyword>
<evidence type="ECO:0000256" key="2">
    <source>
        <dbReference type="ARBA" id="ARBA00022679"/>
    </source>
</evidence>
<dbReference type="AlphaFoldDB" id="A0A316FKF2"/>
<dbReference type="Pfam" id="PF13649">
    <property type="entry name" value="Methyltransf_25"/>
    <property type="match status" value="1"/>
</dbReference>
<gene>
    <name evidence="5" type="ORF">BC793_10597</name>
</gene>
<dbReference type="PANTHER" id="PTHR43861">
    <property type="entry name" value="TRANS-ACONITATE 2-METHYLTRANSFERASE-RELATED"/>
    <property type="match status" value="1"/>
</dbReference>
<sequence>MTRARSTFCRGPPDGSRPATLRRVRDPGFLDAVRSSYDHVAAHYATLFNDELADEPMLRSVLTLFADLVTAPGTALAADPADGYGLGPAGPGRVADVGCGPGHVTAFLRNRGLDVFGVDLSPGMIAQARAGYPDLDFEVGSMTALNHPDAGLSGLNAFYSTIHFPTPELPAVYREFHRVLRPGAPLLLAFQAGDEPKHFTHAWDHDVDLTIHRRRPETVTGLLAEAGFRTVMTSLYEPPSKPGRQYAYVIAHRLPS</sequence>
<reference evidence="5 6" key="1">
    <citation type="submission" date="2018-05" db="EMBL/GenBank/DDBJ databases">
        <title>Genomic Encyclopedia of Archaeal and Bacterial Type Strains, Phase II (KMG-II): from individual species to whole genera.</title>
        <authorList>
            <person name="Goeker M."/>
        </authorList>
    </citation>
    <scope>NUCLEOTIDE SEQUENCE [LARGE SCALE GENOMIC DNA]</scope>
    <source>
        <strain evidence="5 6">DSM 45184</strain>
    </source>
</reference>
<dbReference type="GO" id="GO:0032259">
    <property type="term" value="P:methylation"/>
    <property type="evidence" value="ECO:0007669"/>
    <property type="project" value="UniProtKB-KW"/>
</dbReference>
<protein>
    <submittedName>
        <fullName evidence="5">Methyltransferase family protein</fullName>
    </submittedName>
</protein>
<dbReference type="Gene3D" id="3.40.50.150">
    <property type="entry name" value="Vaccinia Virus protein VP39"/>
    <property type="match status" value="1"/>
</dbReference>
<feature type="domain" description="Methyltransferase" evidence="4">
    <location>
        <begin position="94"/>
        <end position="183"/>
    </location>
</feature>
<evidence type="ECO:0000256" key="1">
    <source>
        <dbReference type="ARBA" id="ARBA00022603"/>
    </source>
</evidence>
<comment type="caution">
    <text evidence="5">The sequence shown here is derived from an EMBL/GenBank/DDBJ whole genome shotgun (WGS) entry which is preliminary data.</text>
</comment>
<dbReference type="InterPro" id="IPR041698">
    <property type="entry name" value="Methyltransf_25"/>
</dbReference>
<keyword evidence="2 5" id="KW-0808">Transferase</keyword>
<dbReference type="SUPFAM" id="SSF53335">
    <property type="entry name" value="S-adenosyl-L-methionine-dependent methyltransferases"/>
    <property type="match status" value="1"/>
</dbReference>
<dbReference type="EMBL" id="QGGR01000005">
    <property type="protein sequence ID" value="PWK48753.1"/>
    <property type="molecule type" value="Genomic_DNA"/>
</dbReference>
<dbReference type="Proteomes" id="UP000245697">
    <property type="component" value="Unassembled WGS sequence"/>
</dbReference>
<accession>A0A316FKF2</accession>
<evidence type="ECO:0000313" key="5">
    <source>
        <dbReference type="EMBL" id="PWK48753.1"/>
    </source>
</evidence>
<proteinExistence type="predicted"/>
<feature type="region of interest" description="Disordered" evidence="3">
    <location>
        <begin position="1"/>
        <end position="22"/>
    </location>
</feature>
<dbReference type="GO" id="GO:0008168">
    <property type="term" value="F:methyltransferase activity"/>
    <property type="evidence" value="ECO:0007669"/>
    <property type="project" value="UniProtKB-KW"/>
</dbReference>
<evidence type="ECO:0000313" key="6">
    <source>
        <dbReference type="Proteomes" id="UP000245697"/>
    </source>
</evidence>
<dbReference type="InterPro" id="IPR029063">
    <property type="entry name" value="SAM-dependent_MTases_sf"/>
</dbReference>
<dbReference type="CDD" id="cd02440">
    <property type="entry name" value="AdoMet_MTases"/>
    <property type="match status" value="1"/>
</dbReference>
<keyword evidence="6" id="KW-1185">Reference proteome</keyword>